<organism evidence="8 9">
    <name type="scientific">Penicillium subrubescens</name>
    <dbReference type="NCBI Taxonomy" id="1316194"/>
    <lineage>
        <taxon>Eukaryota</taxon>
        <taxon>Fungi</taxon>
        <taxon>Dikarya</taxon>
        <taxon>Ascomycota</taxon>
        <taxon>Pezizomycotina</taxon>
        <taxon>Eurotiomycetes</taxon>
        <taxon>Eurotiomycetidae</taxon>
        <taxon>Eurotiales</taxon>
        <taxon>Aspergillaceae</taxon>
        <taxon>Penicillium</taxon>
    </lineage>
</organism>
<dbReference type="InterPro" id="IPR012337">
    <property type="entry name" value="RNaseH-like_sf"/>
</dbReference>
<comment type="caution">
    <text evidence="8">The sequence shown here is derived from an EMBL/GenBank/DDBJ whole genome shotgun (WGS) entry which is preliminary data.</text>
</comment>
<evidence type="ECO:0000256" key="4">
    <source>
        <dbReference type="ARBA" id="ARBA00022833"/>
    </source>
</evidence>
<dbReference type="InterPro" id="IPR052035">
    <property type="entry name" value="ZnF_BED_domain_contain"/>
</dbReference>
<dbReference type="SMART" id="SM00614">
    <property type="entry name" value="ZnF_BED"/>
    <property type="match status" value="1"/>
</dbReference>
<dbReference type="EMBL" id="MNBE01000213">
    <property type="protein sequence ID" value="OKP12447.1"/>
    <property type="molecule type" value="Genomic_DNA"/>
</dbReference>
<feature type="region of interest" description="Disordered" evidence="6">
    <location>
        <begin position="789"/>
        <end position="841"/>
    </location>
</feature>
<dbReference type="SUPFAM" id="SSF53098">
    <property type="entry name" value="Ribonuclease H-like"/>
    <property type="match status" value="1"/>
</dbReference>
<keyword evidence="5" id="KW-0539">Nucleus</keyword>
<evidence type="ECO:0000256" key="5">
    <source>
        <dbReference type="ARBA" id="ARBA00023242"/>
    </source>
</evidence>
<evidence type="ECO:0000313" key="9">
    <source>
        <dbReference type="Proteomes" id="UP000186955"/>
    </source>
</evidence>
<dbReference type="AlphaFoldDB" id="A0A1Q5UIZ4"/>
<dbReference type="Proteomes" id="UP000186955">
    <property type="component" value="Unassembled WGS sequence"/>
</dbReference>
<evidence type="ECO:0000256" key="2">
    <source>
        <dbReference type="ARBA" id="ARBA00022723"/>
    </source>
</evidence>
<evidence type="ECO:0000256" key="1">
    <source>
        <dbReference type="ARBA" id="ARBA00004123"/>
    </source>
</evidence>
<evidence type="ECO:0000313" key="8">
    <source>
        <dbReference type="EMBL" id="OKP12447.1"/>
    </source>
</evidence>
<name>A0A1Q5UIZ4_9EURO</name>
<dbReference type="PANTHER" id="PTHR46481:SF10">
    <property type="entry name" value="ZINC FINGER BED DOMAIN-CONTAINING PROTEIN 39"/>
    <property type="match status" value="1"/>
</dbReference>
<keyword evidence="9" id="KW-1185">Reference proteome</keyword>
<feature type="compositionally biased region" description="Acidic residues" evidence="6">
    <location>
        <begin position="789"/>
        <end position="799"/>
    </location>
</feature>
<dbReference type="GO" id="GO:0046983">
    <property type="term" value="F:protein dimerization activity"/>
    <property type="evidence" value="ECO:0007669"/>
    <property type="project" value="InterPro"/>
</dbReference>
<evidence type="ECO:0000256" key="3">
    <source>
        <dbReference type="ARBA" id="ARBA00022771"/>
    </source>
</evidence>
<dbReference type="PANTHER" id="PTHR46481">
    <property type="entry name" value="ZINC FINGER BED DOMAIN-CONTAINING PROTEIN 4"/>
    <property type="match status" value="1"/>
</dbReference>
<accession>A0A1Q5UIZ4</accession>
<evidence type="ECO:0000256" key="6">
    <source>
        <dbReference type="SAM" id="MobiDB-lite"/>
    </source>
</evidence>
<protein>
    <recommendedName>
        <fullName evidence="7">HAT C-terminal dimerisation domain-containing protein</fullName>
    </recommendedName>
</protein>
<sequence length="841" mass="95820">MLQSQQTEVGSSQLSLFDSEPDDLSFITPSNCPATPSTSWQVDSFSFVQPSVPSSVAPDSLERFQRVGPGRRGQFFLYSGMNHSDWVDWWLETDYGSNNKITWESQHGSASETWKQFEQVAHTGTGSPKVMCKRCDAILEHPYATKKDANGRVGRHGTTTITRHLRTLTCQKATGVRQQRGGLKGFLHSGHPADRPFSQEAWEDKLLQFITINRLPFNLVEHPTFRDLISHSQSAPTPSLPIIQSADTIRRRLSVRVKERQRDTLGLLPEHVKISVALDCWTSPFGQAFMAITGYFIDADWVYREVLLGFKPLHGTHSGANLSAVLMRTLTEHGIVDRVFGLTTDNASNNKTLVDTLQQSLSGDINVIRVPCLAHVIQLSLNQLLDRLKAVPLNDTTETTWTHRQVNLAKANAQSKEISHTLNKVRYLAIYIRGSPQRRELFTAVQPLGQGLMPIQDVRTRWNSTFLMLRRVKRLRFFIMKFCDQFNCEDLTLGDDQWRQIDYLLCLTKPFFDYTLALSKTRDVTSHLVFQIYNLLFEHLERSKIQLQRKRVVWKKQMLTSLEASHAKLSEYYEQTDHMRGHIYAVCTMLSPDSRFQFFLSDDWADAKKLRDQYRVAFQDALTPIQERLSSANAQGPQGSSSGSTPRSFLHNLVRSQKSHSKVTPGPAIDELTQYLDGNVTDSEPLSFWRENQSRFPAIATLARDVLAIPATGSGVERLFNTARDICHYRRGRLKSETIEELMLYLCTSRFELEMQEAKDLEEFFSSNEIQALREEKNEYPDNVDVEAEEISDTEEQGDEFGSSDLIDADDDGATITAAPSQVRTSGRKRKHVDDELYERY</sequence>
<gene>
    <name evidence="8" type="ORF">PENSUB_1916</name>
</gene>
<keyword evidence="4" id="KW-0862">Zinc</keyword>
<dbReference type="InterPro" id="IPR008906">
    <property type="entry name" value="HATC_C_dom"/>
</dbReference>
<evidence type="ECO:0000259" key="7">
    <source>
        <dbReference type="Pfam" id="PF05699"/>
    </source>
</evidence>
<keyword evidence="2" id="KW-0479">Metal-binding</keyword>
<comment type="subcellular location">
    <subcellularLocation>
        <location evidence="1">Nucleus</location>
    </subcellularLocation>
</comment>
<keyword evidence="3" id="KW-0863">Zinc-finger</keyword>
<feature type="compositionally biased region" description="Basic and acidic residues" evidence="6">
    <location>
        <begin position="832"/>
        <end position="841"/>
    </location>
</feature>
<proteinExistence type="predicted"/>
<dbReference type="Pfam" id="PF05699">
    <property type="entry name" value="Dimer_Tnp_hAT"/>
    <property type="match status" value="1"/>
</dbReference>
<dbReference type="GO" id="GO:0008270">
    <property type="term" value="F:zinc ion binding"/>
    <property type="evidence" value="ECO:0007669"/>
    <property type="project" value="UniProtKB-KW"/>
</dbReference>
<feature type="domain" description="HAT C-terminal dimerisation" evidence="7">
    <location>
        <begin position="671"/>
        <end position="743"/>
    </location>
</feature>
<reference evidence="8 9" key="1">
    <citation type="submission" date="2016-10" db="EMBL/GenBank/DDBJ databases">
        <title>Genome sequence of the ascomycete fungus Penicillium subrubescens.</title>
        <authorList>
            <person name="De Vries R.P."/>
            <person name="Peng M."/>
            <person name="Dilokpimol A."/>
            <person name="Hilden K."/>
            <person name="Makela M.R."/>
            <person name="Grigoriev I."/>
            <person name="Riley R."/>
            <person name="Granchi Z."/>
        </authorList>
    </citation>
    <scope>NUCLEOTIDE SEQUENCE [LARGE SCALE GENOMIC DNA]</scope>
    <source>
        <strain evidence="8 9">CBS 132785</strain>
    </source>
</reference>
<dbReference type="GO" id="GO:0005634">
    <property type="term" value="C:nucleus"/>
    <property type="evidence" value="ECO:0007669"/>
    <property type="project" value="UniProtKB-SubCell"/>
</dbReference>